<dbReference type="AlphaFoldDB" id="A0A917HXU8"/>
<dbReference type="InterPro" id="IPR036249">
    <property type="entry name" value="Thioredoxin-like_sf"/>
</dbReference>
<dbReference type="InterPro" id="IPR012341">
    <property type="entry name" value="6hp_glycosidase-like_sf"/>
</dbReference>
<dbReference type="Pfam" id="PF03190">
    <property type="entry name" value="Thioredox_DsbH"/>
    <property type="match status" value="1"/>
</dbReference>
<reference evidence="2" key="2">
    <citation type="submission" date="2020-09" db="EMBL/GenBank/DDBJ databases">
        <authorList>
            <person name="Sun Q."/>
            <person name="Zhou Y."/>
        </authorList>
    </citation>
    <scope>NUCLEOTIDE SEQUENCE</scope>
    <source>
        <strain evidence="2">CGMCC 1.15763</strain>
    </source>
</reference>
<dbReference type="PIRSF" id="PIRSF006402">
    <property type="entry name" value="UCP006402_thioredoxin"/>
    <property type="match status" value="1"/>
</dbReference>
<evidence type="ECO:0000313" key="3">
    <source>
        <dbReference type="Proteomes" id="UP000633278"/>
    </source>
</evidence>
<dbReference type="PANTHER" id="PTHR42899:SF1">
    <property type="entry name" value="SPERMATOGENESIS-ASSOCIATED PROTEIN 20"/>
    <property type="match status" value="1"/>
</dbReference>
<dbReference type="InterPro" id="IPR004879">
    <property type="entry name" value="Ssp411-like_TRX"/>
</dbReference>
<dbReference type="CDD" id="cd02955">
    <property type="entry name" value="SSP411"/>
    <property type="match status" value="1"/>
</dbReference>
<evidence type="ECO:0000313" key="2">
    <source>
        <dbReference type="EMBL" id="GGG94508.1"/>
    </source>
</evidence>
<evidence type="ECO:0000259" key="1">
    <source>
        <dbReference type="Pfam" id="PF03190"/>
    </source>
</evidence>
<dbReference type="SUPFAM" id="SSF52833">
    <property type="entry name" value="Thioredoxin-like"/>
    <property type="match status" value="1"/>
</dbReference>
<reference evidence="2" key="1">
    <citation type="journal article" date="2014" name="Int. J. Syst. Evol. Microbiol.">
        <title>Complete genome sequence of Corynebacterium casei LMG S-19264T (=DSM 44701T), isolated from a smear-ripened cheese.</title>
        <authorList>
            <consortium name="US DOE Joint Genome Institute (JGI-PGF)"/>
            <person name="Walter F."/>
            <person name="Albersmeier A."/>
            <person name="Kalinowski J."/>
            <person name="Ruckert C."/>
        </authorList>
    </citation>
    <scope>NUCLEOTIDE SEQUENCE</scope>
    <source>
        <strain evidence="2">CGMCC 1.15763</strain>
    </source>
</reference>
<accession>A0A917HXU8</accession>
<sequence>MSDLTTIKSLFLSLRKKGMTQHQHTNKLINETSPYLLQHAHNPVNWHPWNEATLALARKEKKLLLISIGYAACHWCHVMEHESFEDETVAAIMNHYFINIKVDREERPDVDQLYMTAVQLMTGNGGWPLNCIALPNGKPVWGGIYFKPEEWKTTLTQIGELYLNDPEKVLEYAEKLTEGIHQTNLVQSNDDAIDFNTEFLERTVKKWSLYFDEDLGGYLKAPKFPMPNNYHFLLRYAYQFQDKNIGNYVHTTLTQMAFGGLFDQVGGGFSRYSVDAKWHIPHFEKMLYDNGQLVSLYADAYLASKEELYKETIISTLEFVERELLDDNGGFYASLDADSLTQGNQLKEGAYYVWTTKELQECLQEDYILFAAYYNVNSYGYWEENNYHLIRTLSDDAFSKAHDISIAQLKHSVKKWKKILLERRNLRSAPRLDDKILCSWNALMLKGYLDAYKALEDPHYLEIALQNARFIQLKMIKEDGTLYRNYKGEKASITAFLEDYATLIEAYICLYQVSLDEQWLWLSKNLTDVCFDQFYDQDSQMFYFTSTQQEPLIAKNFETEDNVLPSSNSIMAKNLFVLSHYFSNAYYLKVSQQMLHTMTKSIENYGSGYSNWLDLYANFTGDYFEIAISGDHAEQELRKLQKEYIPNKLVCASRIKSQLDLLKNRYVADKTYIYLCQNNRCSLPTDSLDKVFEQLKKA</sequence>
<dbReference type="InterPro" id="IPR024705">
    <property type="entry name" value="Ssp411"/>
</dbReference>
<feature type="domain" description="Spermatogenesis-associated protein 20-like TRX" evidence="1">
    <location>
        <begin position="25"/>
        <end position="179"/>
    </location>
</feature>
<dbReference type="Gene3D" id="3.40.30.10">
    <property type="entry name" value="Glutaredoxin"/>
    <property type="match status" value="1"/>
</dbReference>
<comment type="caution">
    <text evidence="2">The sequence shown here is derived from an EMBL/GenBank/DDBJ whole genome shotgun (WGS) entry which is preliminary data.</text>
</comment>
<proteinExistence type="predicted"/>
<gene>
    <name evidence="2" type="primary">yyaL</name>
    <name evidence="2" type="ORF">GCM10011416_09820</name>
</gene>
<dbReference type="Proteomes" id="UP000633278">
    <property type="component" value="Unassembled WGS sequence"/>
</dbReference>
<organism evidence="2 3">
    <name type="scientific">Polaribacter pacificus</name>
    <dbReference type="NCBI Taxonomy" id="1775173"/>
    <lineage>
        <taxon>Bacteria</taxon>
        <taxon>Pseudomonadati</taxon>
        <taxon>Bacteroidota</taxon>
        <taxon>Flavobacteriia</taxon>
        <taxon>Flavobacteriales</taxon>
        <taxon>Flavobacteriaceae</taxon>
    </lineage>
</organism>
<name>A0A917HXU8_9FLAO</name>
<protein>
    <submittedName>
        <fullName evidence="2">Thioredoxin</fullName>
    </submittedName>
</protein>
<keyword evidence="3" id="KW-1185">Reference proteome</keyword>
<dbReference type="EMBL" id="BMJW01000001">
    <property type="protein sequence ID" value="GGG94508.1"/>
    <property type="molecule type" value="Genomic_DNA"/>
</dbReference>
<dbReference type="SUPFAM" id="SSF48208">
    <property type="entry name" value="Six-hairpin glycosidases"/>
    <property type="match status" value="1"/>
</dbReference>
<dbReference type="GO" id="GO:0005975">
    <property type="term" value="P:carbohydrate metabolic process"/>
    <property type="evidence" value="ECO:0007669"/>
    <property type="project" value="InterPro"/>
</dbReference>
<dbReference type="Gene3D" id="1.50.10.10">
    <property type="match status" value="1"/>
</dbReference>
<dbReference type="InterPro" id="IPR008928">
    <property type="entry name" value="6-hairpin_glycosidase_sf"/>
</dbReference>
<dbReference type="PANTHER" id="PTHR42899">
    <property type="entry name" value="SPERMATOGENESIS-ASSOCIATED PROTEIN 20"/>
    <property type="match status" value="1"/>
</dbReference>